<reference evidence="4" key="1">
    <citation type="submission" date="2020-09" db="EMBL/GenBank/DDBJ databases">
        <title>A novel bacterium of genus Bacillus, isolated from South China Sea.</title>
        <authorList>
            <person name="Huang H."/>
            <person name="Mo K."/>
            <person name="Hu Y."/>
        </authorList>
    </citation>
    <scope>NUCLEOTIDE SEQUENCE</scope>
    <source>
        <strain evidence="4">IB182487</strain>
    </source>
</reference>
<dbReference type="EMBL" id="JACXAI010000015">
    <property type="protein sequence ID" value="MBD1381099.1"/>
    <property type="molecule type" value="Genomic_DNA"/>
</dbReference>
<comment type="similarity">
    <text evidence="1 3">Belongs to the short-chain dehydrogenases/reductases (SDR) family.</text>
</comment>
<evidence type="ECO:0000313" key="4">
    <source>
        <dbReference type="EMBL" id="MBD1381099.1"/>
    </source>
</evidence>
<dbReference type="AlphaFoldDB" id="A0A926NGF9"/>
<dbReference type="PROSITE" id="PS00061">
    <property type="entry name" value="ADH_SHORT"/>
    <property type="match status" value="1"/>
</dbReference>
<dbReference type="InterPro" id="IPR036291">
    <property type="entry name" value="NAD(P)-bd_dom_sf"/>
</dbReference>
<organism evidence="4 5">
    <name type="scientific">Metabacillus arenae</name>
    <dbReference type="NCBI Taxonomy" id="2771434"/>
    <lineage>
        <taxon>Bacteria</taxon>
        <taxon>Bacillati</taxon>
        <taxon>Bacillota</taxon>
        <taxon>Bacilli</taxon>
        <taxon>Bacillales</taxon>
        <taxon>Bacillaceae</taxon>
        <taxon>Metabacillus</taxon>
    </lineage>
</organism>
<protein>
    <submittedName>
        <fullName evidence="4">SDR family oxidoreductase</fullName>
    </submittedName>
</protein>
<dbReference type="Proteomes" id="UP000626844">
    <property type="component" value="Unassembled WGS sequence"/>
</dbReference>
<dbReference type="Gene3D" id="3.40.50.720">
    <property type="entry name" value="NAD(P)-binding Rossmann-like Domain"/>
    <property type="match status" value="1"/>
</dbReference>
<dbReference type="Pfam" id="PF00106">
    <property type="entry name" value="adh_short"/>
    <property type="match status" value="1"/>
</dbReference>
<sequence length="266" mass="28806">MPVFHNEALKNEHILITGATGGIGYSTAKAAVLAGANVTLTGRNEEMLSKIEQECNELNSNAKVFSYKADLTNKEQRQHLLKASIDEIGSITGLVNSAGISGGAILEDLSEEDLRNIMELNYMCTVLLTQDVYLQMKEKKKGSIVNVSSLSGLRGTHGNTAYSGSKFALIGFTQSFALEAINDQIRVNAVCPGYVDTEMGRNAIKSKGERENRSYEKQLEIAKESIPSRRLSTPEEVANTILFLLTDAAVNIVGESIKISGGSVMR</sequence>
<accession>A0A926NGF9</accession>
<dbReference type="GO" id="GO:0016491">
    <property type="term" value="F:oxidoreductase activity"/>
    <property type="evidence" value="ECO:0007669"/>
    <property type="project" value="UniProtKB-KW"/>
</dbReference>
<dbReference type="CDD" id="cd05233">
    <property type="entry name" value="SDR_c"/>
    <property type="match status" value="1"/>
</dbReference>
<comment type="caution">
    <text evidence="4">The sequence shown here is derived from an EMBL/GenBank/DDBJ whole genome shotgun (WGS) entry which is preliminary data.</text>
</comment>
<keyword evidence="2" id="KW-0560">Oxidoreductase</keyword>
<dbReference type="GO" id="GO:0008206">
    <property type="term" value="P:bile acid metabolic process"/>
    <property type="evidence" value="ECO:0007669"/>
    <property type="project" value="UniProtKB-ARBA"/>
</dbReference>
<keyword evidence="5" id="KW-1185">Reference proteome</keyword>
<dbReference type="SUPFAM" id="SSF51735">
    <property type="entry name" value="NAD(P)-binding Rossmann-fold domains"/>
    <property type="match status" value="1"/>
</dbReference>
<dbReference type="RefSeq" id="WP_191158693.1">
    <property type="nucleotide sequence ID" value="NZ_JACXAI010000015.1"/>
</dbReference>
<dbReference type="InterPro" id="IPR002347">
    <property type="entry name" value="SDR_fam"/>
</dbReference>
<evidence type="ECO:0000313" key="5">
    <source>
        <dbReference type="Proteomes" id="UP000626844"/>
    </source>
</evidence>
<dbReference type="InterPro" id="IPR050259">
    <property type="entry name" value="SDR"/>
</dbReference>
<dbReference type="PRINTS" id="PR00080">
    <property type="entry name" value="SDRFAMILY"/>
</dbReference>
<evidence type="ECO:0000256" key="2">
    <source>
        <dbReference type="ARBA" id="ARBA00023002"/>
    </source>
</evidence>
<dbReference type="PRINTS" id="PR00081">
    <property type="entry name" value="GDHRDH"/>
</dbReference>
<dbReference type="FunFam" id="3.40.50.720:FF:000084">
    <property type="entry name" value="Short-chain dehydrogenase reductase"/>
    <property type="match status" value="1"/>
</dbReference>
<dbReference type="PANTHER" id="PTHR42879:SF2">
    <property type="entry name" value="3-OXOACYL-[ACYL-CARRIER-PROTEIN] REDUCTASE FABG"/>
    <property type="match status" value="1"/>
</dbReference>
<proteinExistence type="inferred from homology"/>
<dbReference type="InterPro" id="IPR020904">
    <property type="entry name" value="Sc_DH/Rdtase_CS"/>
</dbReference>
<gene>
    <name evidence="4" type="ORF">IC621_12740</name>
</gene>
<evidence type="ECO:0000256" key="3">
    <source>
        <dbReference type="RuleBase" id="RU000363"/>
    </source>
</evidence>
<name>A0A926NGF9_9BACI</name>
<evidence type="ECO:0000256" key="1">
    <source>
        <dbReference type="ARBA" id="ARBA00006484"/>
    </source>
</evidence>
<dbReference type="PANTHER" id="PTHR42879">
    <property type="entry name" value="3-OXOACYL-(ACYL-CARRIER-PROTEIN) REDUCTASE"/>
    <property type="match status" value="1"/>
</dbReference>